<dbReference type="SMART" id="SM00921">
    <property type="entry name" value="MHC_II_beta"/>
    <property type="match status" value="1"/>
</dbReference>
<dbReference type="InterPro" id="IPR011162">
    <property type="entry name" value="MHC_I/II-like_Ag-recog"/>
</dbReference>
<dbReference type="GO" id="GO:0042613">
    <property type="term" value="C:MHC class II protein complex"/>
    <property type="evidence" value="ECO:0007669"/>
    <property type="project" value="InterPro"/>
</dbReference>
<dbReference type="GO" id="GO:0006955">
    <property type="term" value="P:immune response"/>
    <property type="evidence" value="ECO:0007669"/>
    <property type="project" value="InterPro"/>
</dbReference>
<evidence type="ECO:0000256" key="4">
    <source>
        <dbReference type="ARBA" id="ARBA00023157"/>
    </source>
</evidence>
<evidence type="ECO:0000256" key="5">
    <source>
        <dbReference type="ARBA" id="ARBA00023180"/>
    </source>
</evidence>
<dbReference type="InterPro" id="IPR050160">
    <property type="entry name" value="MHC/Immunoglobulin"/>
</dbReference>
<evidence type="ECO:0000256" key="3">
    <source>
        <dbReference type="ARBA" id="ARBA00022989"/>
    </source>
</evidence>
<sequence>MSTKLCRHNYVFVHFSTFHCLSLFTQGFLSSNTFRCVFNSTDPNDIQYIISGWFNKLELFRFDSKLGRFVGYTEFGVKVAQNANNNTAYLEQLRHDKYRVCVYNIDFWYNCILSKSVEPYGVIHTTPSGGSERVLVCSVYGFYPKDITVTWTNNNQQITTGVINSETMPDRDWTYQLHTHLEYSPSTVPHCPPGTVPQILSPRYCPPLSPRCCSPGTGLTLTRKCTFPSVAFIYLYYRLFIQMPRSLLGLQLTIILIID</sequence>
<dbReference type="InterPro" id="IPR014745">
    <property type="entry name" value="MHC_II_a/b_N"/>
</dbReference>
<reference evidence="7" key="2">
    <citation type="submission" date="2025-09" db="UniProtKB">
        <authorList>
            <consortium name="Ensembl"/>
        </authorList>
    </citation>
    <scope>IDENTIFICATION</scope>
</reference>
<keyword evidence="3" id="KW-1133">Transmembrane helix</keyword>
<evidence type="ECO:0000313" key="8">
    <source>
        <dbReference type="Proteomes" id="UP000694523"/>
    </source>
</evidence>
<dbReference type="GO" id="GO:0019882">
    <property type="term" value="P:antigen processing and presentation"/>
    <property type="evidence" value="ECO:0007669"/>
    <property type="project" value="InterPro"/>
</dbReference>
<dbReference type="InterPro" id="IPR007110">
    <property type="entry name" value="Ig-like_dom"/>
</dbReference>
<keyword evidence="4" id="KW-1015">Disulfide bond</keyword>
<accession>A0A8C6U3R1</accession>
<evidence type="ECO:0000259" key="6">
    <source>
        <dbReference type="PROSITE" id="PS50835"/>
    </source>
</evidence>
<keyword evidence="5" id="KW-0325">Glycoprotein</keyword>
<keyword evidence="2" id="KW-0812">Transmembrane</keyword>
<dbReference type="SMART" id="SM00407">
    <property type="entry name" value="IGc1"/>
    <property type="match status" value="1"/>
</dbReference>
<dbReference type="Gene3D" id="3.10.320.10">
    <property type="entry name" value="Class II Histocompatibility Antigen, M Beta Chain, Chain B, domain 1"/>
    <property type="match status" value="1"/>
</dbReference>
<dbReference type="Pfam" id="PF00969">
    <property type="entry name" value="MHC_II_beta"/>
    <property type="match status" value="1"/>
</dbReference>
<evidence type="ECO:0000256" key="1">
    <source>
        <dbReference type="ARBA" id="ARBA00004479"/>
    </source>
</evidence>
<dbReference type="Proteomes" id="UP000694523">
    <property type="component" value="Unplaced"/>
</dbReference>
<organism evidence="7 8">
    <name type="scientific">Neogobius melanostomus</name>
    <name type="common">round goby</name>
    <dbReference type="NCBI Taxonomy" id="47308"/>
    <lineage>
        <taxon>Eukaryota</taxon>
        <taxon>Metazoa</taxon>
        <taxon>Chordata</taxon>
        <taxon>Craniata</taxon>
        <taxon>Vertebrata</taxon>
        <taxon>Euteleostomi</taxon>
        <taxon>Actinopterygii</taxon>
        <taxon>Neopterygii</taxon>
        <taxon>Teleostei</taxon>
        <taxon>Neoteleostei</taxon>
        <taxon>Acanthomorphata</taxon>
        <taxon>Gobiaria</taxon>
        <taxon>Gobiiformes</taxon>
        <taxon>Gobioidei</taxon>
        <taxon>Gobiidae</taxon>
        <taxon>Benthophilinae</taxon>
        <taxon>Neogobiini</taxon>
        <taxon>Neogobius</taxon>
    </lineage>
</organism>
<dbReference type="InterPro" id="IPR036179">
    <property type="entry name" value="Ig-like_dom_sf"/>
</dbReference>
<protein>
    <recommendedName>
        <fullName evidence="6">Ig-like domain-containing protein</fullName>
    </recommendedName>
</protein>
<dbReference type="Pfam" id="PF07654">
    <property type="entry name" value="C1-set"/>
    <property type="match status" value="1"/>
</dbReference>
<dbReference type="PROSITE" id="PS50835">
    <property type="entry name" value="IG_LIKE"/>
    <property type="match status" value="1"/>
</dbReference>
<evidence type="ECO:0000313" key="7">
    <source>
        <dbReference type="Ensembl" id="ENSNMLP00000030005.1"/>
    </source>
</evidence>
<keyword evidence="8" id="KW-1185">Reference proteome</keyword>
<dbReference type="SUPFAM" id="SSF54452">
    <property type="entry name" value="MHC antigen-recognition domain"/>
    <property type="match status" value="1"/>
</dbReference>
<evidence type="ECO:0000256" key="2">
    <source>
        <dbReference type="ARBA" id="ARBA00022692"/>
    </source>
</evidence>
<dbReference type="SUPFAM" id="SSF48726">
    <property type="entry name" value="Immunoglobulin"/>
    <property type="match status" value="1"/>
</dbReference>
<dbReference type="PANTHER" id="PTHR19944">
    <property type="entry name" value="MHC CLASS II-RELATED"/>
    <property type="match status" value="1"/>
</dbReference>
<comment type="subcellular location">
    <subcellularLocation>
        <location evidence="1">Membrane</location>
        <topology evidence="1">Single-pass type I membrane protein</topology>
    </subcellularLocation>
</comment>
<dbReference type="Ensembl" id="ENSNMLT00000033463.1">
    <property type="protein sequence ID" value="ENSNMLP00000030005.1"/>
    <property type="gene ID" value="ENSNMLG00000018564.1"/>
</dbReference>
<dbReference type="PANTHER" id="PTHR19944:SF99">
    <property type="entry name" value="HLA CLASS II HISTOCOMPATIBILITY ANTIGEN, DRB1 BETA CHAIN"/>
    <property type="match status" value="1"/>
</dbReference>
<name>A0A8C6U3R1_9GOBI</name>
<dbReference type="InterPro" id="IPR000353">
    <property type="entry name" value="MHC_II_b_N"/>
</dbReference>
<proteinExistence type="predicted"/>
<dbReference type="AlphaFoldDB" id="A0A8C6U3R1"/>
<dbReference type="InterPro" id="IPR003597">
    <property type="entry name" value="Ig_C1-set"/>
</dbReference>
<dbReference type="InterPro" id="IPR013783">
    <property type="entry name" value="Ig-like_fold"/>
</dbReference>
<keyword evidence="3" id="KW-0472">Membrane</keyword>
<reference evidence="7" key="1">
    <citation type="submission" date="2025-08" db="UniProtKB">
        <authorList>
            <consortium name="Ensembl"/>
        </authorList>
    </citation>
    <scope>IDENTIFICATION</scope>
</reference>
<feature type="domain" description="Ig-like" evidence="6">
    <location>
        <begin position="119"/>
        <end position="157"/>
    </location>
</feature>
<dbReference type="Gene3D" id="2.60.40.10">
    <property type="entry name" value="Immunoglobulins"/>
    <property type="match status" value="1"/>
</dbReference>